<dbReference type="EMBL" id="CAXJIO010000011">
    <property type="protein sequence ID" value="CAL2102367.1"/>
    <property type="molecule type" value="Genomic_DNA"/>
</dbReference>
<comment type="caution">
    <text evidence="1">The sequence shown here is derived from an EMBL/GenBank/DDBJ whole genome shotgun (WGS) entry which is preliminary data.</text>
</comment>
<dbReference type="Pfam" id="PF14114">
    <property type="entry name" value="DUF4286"/>
    <property type="match status" value="1"/>
</dbReference>
<dbReference type="InterPro" id="IPR025563">
    <property type="entry name" value="DUF4286"/>
</dbReference>
<reference evidence="1 2" key="1">
    <citation type="submission" date="2024-05" db="EMBL/GenBank/DDBJ databases">
        <authorList>
            <person name="Duchaud E."/>
        </authorList>
    </citation>
    <scope>NUCLEOTIDE SEQUENCE [LARGE SCALE GENOMIC DNA]</scope>
    <source>
        <strain evidence="1">Ena-SAMPLE-TAB-13-05-2024-13:56:06:370-140308</strain>
    </source>
</reference>
<evidence type="ECO:0000313" key="2">
    <source>
        <dbReference type="Proteomes" id="UP001497527"/>
    </source>
</evidence>
<protein>
    <recommendedName>
        <fullName evidence="3">DUF4286 family protein</fullName>
    </recommendedName>
</protein>
<sequence>MYIYNVTVNVDESIHAEWLVWIEKHIPEVLATGRFVSAKMTQVLVEEEMGGITYSIQYTAKSREDLDAYYKHDADRLRSDGLTRFEGKSLAFRTELKVINEFYPVVSSN</sequence>
<dbReference type="Proteomes" id="UP001497527">
    <property type="component" value="Unassembled WGS sequence"/>
</dbReference>
<accession>A0ABM9PA29</accession>
<proteinExistence type="predicted"/>
<organism evidence="1 2">
    <name type="scientific">Tenacibaculum polynesiense</name>
    <dbReference type="NCBI Taxonomy" id="3137857"/>
    <lineage>
        <taxon>Bacteria</taxon>
        <taxon>Pseudomonadati</taxon>
        <taxon>Bacteroidota</taxon>
        <taxon>Flavobacteriia</taxon>
        <taxon>Flavobacteriales</taxon>
        <taxon>Flavobacteriaceae</taxon>
        <taxon>Tenacibaculum</taxon>
    </lineage>
</organism>
<name>A0ABM9PA29_9FLAO</name>
<dbReference type="RefSeq" id="WP_348715579.1">
    <property type="nucleotide sequence ID" value="NZ_CAXJIO010000011.1"/>
</dbReference>
<evidence type="ECO:0008006" key="3">
    <source>
        <dbReference type="Google" id="ProtNLM"/>
    </source>
</evidence>
<keyword evidence="2" id="KW-1185">Reference proteome</keyword>
<gene>
    <name evidence="1" type="ORF">T190423A01A_20118</name>
</gene>
<evidence type="ECO:0000313" key="1">
    <source>
        <dbReference type="EMBL" id="CAL2102367.1"/>
    </source>
</evidence>